<protein>
    <submittedName>
        <fullName evidence="1">Uncharacterized protein</fullName>
    </submittedName>
</protein>
<reference evidence="1 2" key="1">
    <citation type="submission" date="2021-07" db="EMBL/GenBank/DDBJ databases">
        <title>The Aristolochia fimbriata genome: insights into angiosperm evolution, floral development and chemical biosynthesis.</title>
        <authorList>
            <person name="Jiao Y."/>
        </authorList>
    </citation>
    <scope>NUCLEOTIDE SEQUENCE [LARGE SCALE GENOMIC DNA]</scope>
    <source>
        <strain evidence="1">IBCAS-2021</strain>
        <tissue evidence="1">Leaf</tissue>
    </source>
</reference>
<dbReference type="AlphaFoldDB" id="A0AAV7FBY0"/>
<proteinExistence type="predicted"/>
<keyword evidence="2" id="KW-1185">Reference proteome</keyword>
<dbReference type="Proteomes" id="UP000825729">
    <property type="component" value="Unassembled WGS sequence"/>
</dbReference>
<organism evidence="1 2">
    <name type="scientific">Aristolochia fimbriata</name>
    <name type="common">White veined hardy Dutchman's pipe vine</name>
    <dbReference type="NCBI Taxonomy" id="158543"/>
    <lineage>
        <taxon>Eukaryota</taxon>
        <taxon>Viridiplantae</taxon>
        <taxon>Streptophyta</taxon>
        <taxon>Embryophyta</taxon>
        <taxon>Tracheophyta</taxon>
        <taxon>Spermatophyta</taxon>
        <taxon>Magnoliopsida</taxon>
        <taxon>Magnoliidae</taxon>
        <taxon>Piperales</taxon>
        <taxon>Aristolochiaceae</taxon>
        <taxon>Aristolochia</taxon>
    </lineage>
</organism>
<comment type="caution">
    <text evidence="1">The sequence shown here is derived from an EMBL/GenBank/DDBJ whole genome shotgun (WGS) entry which is preliminary data.</text>
</comment>
<accession>A0AAV7FBY0</accession>
<sequence>MNLGVAGLKERTFFWWVSDTFKPQGCVPGRGSHFQNGFNTSRGEAATTSTHLPSASENLSWIRGCGDHLMCRDHHRGASTERMVRCQRGQLTDLRR</sequence>
<dbReference type="EMBL" id="JAINDJ010000002">
    <property type="protein sequence ID" value="KAG9458707.1"/>
    <property type="molecule type" value="Genomic_DNA"/>
</dbReference>
<name>A0AAV7FBY0_ARIFI</name>
<evidence type="ECO:0000313" key="2">
    <source>
        <dbReference type="Proteomes" id="UP000825729"/>
    </source>
</evidence>
<gene>
    <name evidence="1" type="ORF">H6P81_003215</name>
</gene>
<evidence type="ECO:0000313" key="1">
    <source>
        <dbReference type="EMBL" id="KAG9458707.1"/>
    </source>
</evidence>